<evidence type="ECO:0000256" key="2">
    <source>
        <dbReference type="ARBA" id="ARBA00004651"/>
    </source>
</evidence>
<sequence length="324" mass="36084">MERGNLSAVTEFIFTGFPQLQDGGLLYFFPLLFVYTFIVIGNLMVFFAVQLDTHPHNPMYNFISIFPFLGIRYMTATIPKMLSNLICEKKTISITGCLLQMYFLHSLGNSEGLLLTTMAIDRYIAICNPLRYPTIMTPRLCARFSAGSCILGLLILLPEIVMISTPPLCGPDQICQIFCDSVLVLSLACTDTSTTLVGDVIHAVAITATVLIIALFSIRMVTVVLRIPSAEARQKAFSTCAGHLAVSLIFFGHVSLMYSRFNATYLPVLDTTTALMFTILAPFFNPVIYSLRNKDMKNAIRTLFTFGKLLYHTELSVCSPHYFP</sequence>
<dbReference type="FunFam" id="1.20.1070.10:FF:000001">
    <property type="entry name" value="Olfactory receptor"/>
    <property type="match status" value="1"/>
</dbReference>
<evidence type="ECO:0000313" key="18">
    <source>
        <dbReference type="Proteomes" id="UP000694399"/>
    </source>
</evidence>
<keyword evidence="10" id="KW-1015">Disulfide bond</keyword>
<dbReference type="OMA" id="AISMMGC"/>
<feature type="domain" description="G-protein coupled receptors family 1 profile" evidence="16">
    <location>
        <begin position="41"/>
        <end position="289"/>
    </location>
</feature>
<evidence type="ECO:0000256" key="12">
    <source>
        <dbReference type="ARBA" id="ARBA00023180"/>
    </source>
</evidence>
<keyword evidence="5 14" id="KW-0812">Transmembrane</keyword>
<dbReference type="PANTHER" id="PTHR24242:SF402">
    <property type="entry name" value="OLFACTORY RECEPTOR"/>
    <property type="match status" value="1"/>
</dbReference>
<dbReference type="Pfam" id="PF13853">
    <property type="entry name" value="7tm_4"/>
    <property type="match status" value="1"/>
</dbReference>
<comment type="similarity">
    <text evidence="14">Belongs to the G-protein coupled receptor 1 family.</text>
</comment>
<dbReference type="GO" id="GO:0004984">
    <property type="term" value="F:olfactory receptor activity"/>
    <property type="evidence" value="ECO:0007669"/>
    <property type="project" value="InterPro"/>
</dbReference>
<evidence type="ECO:0000256" key="14">
    <source>
        <dbReference type="RuleBase" id="RU000688"/>
    </source>
</evidence>
<feature type="transmembrane region" description="Helical" evidence="15">
    <location>
        <begin position="140"/>
        <end position="157"/>
    </location>
</feature>
<evidence type="ECO:0000256" key="10">
    <source>
        <dbReference type="ARBA" id="ARBA00023157"/>
    </source>
</evidence>
<keyword evidence="3 15" id="KW-1003">Cell membrane</keyword>
<feature type="transmembrane region" description="Helical" evidence="15">
    <location>
        <begin position="200"/>
        <end position="225"/>
    </location>
</feature>
<feature type="transmembrane region" description="Helical" evidence="15">
    <location>
        <begin position="25"/>
        <end position="47"/>
    </location>
</feature>
<dbReference type="PROSITE" id="PS00237">
    <property type="entry name" value="G_PROTEIN_RECEP_F1_1"/>
    <property type="match status" value="1"/>
</dbReference>
<reference evidence="17" key="3">
    <citation type="submission" date="2025-09" db="UniProtKB">
        <authorList>
            <consortium name="Ensembl"/>
        </authorList>
    </citation>
    <scope>IDENTIFICATION</scope>
</reference>
<dbReference type="InterPro" id="IPR050939">
    <property type="entry name" value="Olfactory_GPCR1"/>
</dbReference>
<keyword evidence="8 14" id="KW-0297">G-protein coupled receptor</keyword>
<keyword evidence="4 15" id="KW-0716">Sensory transduction</keyword>
<name>A0A8C8XZY7_PANLE</name>
<evidence type="ECO:0000256" key="4">
    <source>
        <dbReference type="ARBA" id="ARBA00022606"/>
    </source>
</evidence>
<keyword evidence="6 15" id="KW-0552">Olfaction</keyword>
<feature type="transmembrane region" description="Helical" evidence="15">
    <location>
        <begin position="59"/>
        <end position="75"/>
    </location>
</feature>
<proteinExistence type="inferred from homology"/>
<evidence type="ECO:0000256" key="13">
    <source>
        <dbReference type="ARBA" id="ARBA00023224"/>
    </source>
</evidence>
<dbReference type="PRINTS" id="PR00237">
    <property type="entry name" value="GPCRRHODOPSN"/>
</dbReference>
<dbReference type="InterPro" id="IPR017452">
    <property type="entry name" value="GPCR_Rhodpsn_7TM"/>
</dbReference>
<evidence type="ECO:0000256" key="11">
    <source>
        <dbReference type="ARBA" id="ARBA00023170"/>
    </source>
</evidence>
<evidence type="ECO:0000256" key="1">
    <source>
        <dbReference type="ARBA" id="ARBA00003929"/>
    </source>
</evidence>
<evidence type="ECO:0000256" key="8">
    <source>
        <dbReference type="ARBA" id="ARBA00023040"/>
    </source>
</evidence>
<keyword evidence="9 15" id="KW-0472">Membrane</keyword>
<feature type="transmembrane region" description="Helical" evidence="15">
    <location>
        <begin position="271"/>
        <end position="291"/>
    </location>
</feature>
<gene>
    <name evidence="17" type="primary">OR6K3</name>
    <name evidence="17" type="synonym">LOC122211562</name>
</gene>
<dbReference type="PRINTS" id="PR00245">
    <property type="entry name" value="OLFACTORYR"/>
</dbReference>
<accession>A0A8C8XZY7</accession>
<evidence type="ECO:0000256" key="5">
    <source>
        <dbReference type="ARBA" id="ARBA00022692"/>
    </source>
</evidence>
<keyword evidence="13 14" id="KW-0807">Transducer</keyword>
<dbReference type="Proteomes" id="UP000694399">
    <property type="component" value="Chromosome F2"/>
</dbReference>
<keyword evidence="7 15" id="KW-1133">Transmembrane helix</keyword>
<reference evidence="17" key="2">
    <citation type="submission" date="2025-08" db="UniProtKB">
        <authorList>
            <consortium name="Ensembl"/>
        </authorList>
    </citation>
    <scope>IDENTIFICATION</scope>
</reference>
<keyword evidence="18" id="KW-1185">Reference proteome</keyword>
<evidence type="ECO:0000256" key="3">
    <source>
        <dbReference type="ARBA" id="ARBA00022475"/>
    </source>
</evidence>
<dbReference type="GO" id="GO:0005886">
    <property type="term" value="C:plasma membrane"/>
    <property type="evidence" value="ECO:0007669"/>
    <property type="project" value="UniProtKB-SubCell"/>
</dbReference>
<protein>
    <recommendedName>
        <fullName evidence="15">Olfactory receptor</fullName>
    </recommendedName>
</protein>
<dbReference type="Ensembl" id="ENSPLOT00000030291.1">
    <property type="protein sequence ID" value="ENSPLOP00000027413.1"/>
    <property type="gene ID" value="ENSPLOG00000020114.1"/>
</dbReference>
<evidence type="ECO:0000256" key="7">
    <source>
        <dbReference type="ARBA" id="ARBA00022989"/>
    </source>
</evidence>
<reference evidence="17" key="1">
    <citation type="journal article" date="2019" name="bioRxiv">
        <title>Long live the king: chromosome-level assembly of the lion (Panthera leo) using linked-read, Hi-C, and long read data.</title>
        <authorList>
            <person name="Armstrong E.E."/>
            <person name="Taylor R.W."/>
            <person name="Miller D.E."/>
            <person name="Kaelin C."/>
            <person name="Barsh G."/>
            <person name="Hadly E.A."/>
            <person name="Petrov D."/>
        </authorList>
    </citation>
    <scope>NUCLEOTIDE SEQUENCE [LARGE SCALE GENOMIC DNA]</scope>
</reference>
<dbReference type="Gene3D" id="1.20.1070.10">
    <property type="entry name" value="Rhodopsin 7-helix transmembrane proteins"/>
    <property type="match status" value="1"/>
</dbReference>
<keyword evidence="12" id="KW-0325">Glycoprotein</keyword>
<feature type="transmembrane region" description="Helical" evidence="15">
    <location>
        <begin position="237"/>
        <end position="259"/>
    </location>
</feature>
<comment type="function">
    <text evidence="1">Putative odorant or sperm cell receptor.</text>
</comment>
<dbReference type="AlphaFoldDB" id="A0A8C8XZY7"/>
<dbReference type="GO" id="GO:0004930">
    <property type="term" value="F:G protein-coupled receptor activity"/>
    <property type="evidence" value="ECO:0007669"/>
    <property type="project" value="UniProtKB-KW"/>
</dbReference>
<dbReference type="PROSITE" id="PS50262">
    <property type="entry name" value="G_PROTEIN_RECEP_F1_2"/>
    <property type="match status" value="1"/>
</dbReference>
<evidence type="ECO:0000256" key="6">
    <source>
        <dbReference type="ARBA" id="ARBA00022725"/>
    </source>
</evidence>
<dbReference type="InterPro" id="IPR000725">
    <property type="entry name" value="Olfact_rcpt"/>
</dbReference>
<dbReference type="SUPFAM" id="SSF81321">
    <property type="entry name" value="Family A G protein-coupled receptor-like"/>
    <property type="match status" value="1"/>
</dbReference>
<dbReference type="InterPro" id="IPR000276">
    <property type="entry name" value="GPCR_Rhodpsn"/>
</dbReference>
<comment type="subcellular location">
    <subcellularLocation>
        <location evidence="2 15">Cell membrane</location>
        <topology evidence="2 15">Multi-pass membrane protein</topology>
    </subcellularLocation>
</comment>
<evidence type="ECO:0000313" key="17">
    <source>
        <dbReference type="Ensembl" id="ENSPLOP00000027413.1"/>
    </source>
</evidence>
<evidence type="ECO:0000259" key="16">
    <source>
        <dbReference type="PROSITE" id="PS50262"/>
    </source>
</evidence>
<organism evidence="17 18">
    <name type="scientific">Panthera leo</name>
    <name type="common">Lion</name>
    <dbReference type="NCBI Taxonomy" id="9689"/>
    <lineage>
        <taxon>Eukaryota</taxon>
        <taxon>Metazoa</taxon>
        <taxon>Chordata</taxon>
        <taxon>Craniata</taxon>
        <taxon>Vertebrata</taxon>
        <taxon>Euteleostomi</taxon>
        <taxon>Mammalia</taxon>
        <taxon>Eutheria</taxon>
        <taxon>Laurasiatheria</taxon>
        <taxon>Carnivora</taxon>
        <taxon>Feliformia</taxon>
        <taxon>Felidae</taxon>
        <taxon>Pantherinae</taxon>
        <taxon>Panthera</taxon>
    </lineage>
</organism>
<evidence type="ECO:0000256" key="15">
    <source>
        <dbReference type="RuleBase" id="RU363047"/>
    </source>
</evidence>
<dbReference type="GeneTree" id="ENSGT00940000162973"/>
<keyword evidence="11 14" id="KW-0675">Receptor</keyword>
<evidence type="ECO:0000256" key="9">
    <source>
        <dbReference type="ARBA" id="ARBA00023136"/>
    </source>
</evidence>
<dbReference type="PANTHER" id="PTHR24242">
    <property type="entry name" value="G-PROTEIN COUPLED RECEPTOR"/>
    <property type="match status" value="1"/>
</dbReference>